<evidence type="ECO:0000259" key="1">
    <source>
        <dbReference type="Pfam" id="PF06742"/>
    </source>
</evidence>
<dbReference type="PANTHER" id="PTHR36509">
    <property type="entry name" value="BLL3101 PROTEIN"/>
    <property type="match status" value="1"/>
</dbReference>
<dbReference type="Proteomes" id="UP000075391">
    <property type="component" value="Unassembled WGS sequence"/>
</dbReference>
<proteinExistence type="predicted"/>
<evidence type="ECO:0000259" key="2">
    <source>
        <dbReference type="Pfam" id="PF06863"/>
    </source>
</evidence>
<feature type="domain" description="DUF1254" evidence="2">
    <location>
        <begin position="63"/>
        <end position="191"/>
    </location>
</feature>
<feature type="domain" description="DUF1214" evidence="1">
    <location>
        <begin position="332"/>
        <end position="436"/>
    </location>
</feature>
<dbReference type="InterPro" id="IPR010679">
    <property type="entry name" value="DUF1254"/>
</dbReference>
<dbReference type="Pfam" id="PF06863">
    <property type="entry name" value="DUF1254"/>
    <property type="match status" value="1"/>
</dbReference>
<dbReference type="InterPro" id="IPR010621">
    <property type="entry name" value="DUF1214"/>
</dbReference>
<dbReference type="InterPro" id="IPR037049">
    <property type="entry name" value="DUF1214_C_sf"/>
</dbReference>
<sequence>MWLVVMTFLFPSIVYAQSEDARTRHLEMLAKKATIYAYPMVENARVIYDQFYNRDSKSFKASVNTLRTTASVPNANLRVPSLNLDVGYGYLLMDLRAEPFVISLPKITKDRYHSVQIVDLYTYNEDYVGTRKDGREEGPFLVVGPQWSGSTAGFRRVIKVETEFALALFRMQIINSEDLETVLSLQSQYRALPLSAYQKTAPPPKKPSVVFPPVLDKNDPDSYFSAFNFVLSLAPVLKSEKALRADFESLGLIPGGSFELARLNPEQRAALRKGFAEGLAEIQEVAHNTVDTRNLYGSRKFFKENYLNRAVGAYVGLYGSSREEAVTVAWRTDEINDGERLDASKYNYTLRFTKNNLPPVKAFWSLTMYDENLFLAKNSLNRYAINSGTLSELKRDSDGGLTVYIQRHSPGTAKEANWLPAPPGPFVAVLRMYAPTREAQEGLWKKPAMTAVNPSALSKK</sequence>
<comment type="caution">
    <text evidence="3">The sequence shown here is derived from an EMBL/GenBank/DDBJ whole genome shotgun (WGS) entry which is preliminary data.</text>
</comment>
<dbReference type="AlphaFoldDB" id="A0A150WFN7"/>
<evidence type="ECO:0008006" key="5">
    <source>
        <dbReference type="Google" id="ProtNLM"/>
    </source>
</evidence>
<dbReference type="PANTHER" id="PTHR36509:SF2">
    <property type="entry name" value="BLL3101 PROTEIN"/>
    <property type="match status" value="1"/>
</dbReference>
<dbReference type="InterPro" id="IPR037050">
    <property type="entry name" value="DUF1254_sf"/>
</dbReference>
<dbReference type="Gene3D" id="2.60.40.1610">
    <property type="entry name" value="Domain of unknown function DUF1254"/>
    <property type="match status" value="1"/>
</dbReference>
<dbReference type="Pfam" id="PF06742">
    <property type="entry name" value="DUF1214"/>
    <property type="match status" value="1"/>
</dbReference>
<organism evidence="3 4">
    <name type="scientific">Bdellovibrio bacteriovorus</name>
    <dbReference type="NCBI Taxonomy" id="959"/>
    <lineage>
        <taxon>Bacteria</taxon>
        <taxon>Pseudomonadati</taxon>
        <taxon>Bdellovibrionota</taxon>
        <taxon>Bdellovibrionia</taxon>
        <taxon>Bdellovibrionales</taxon>
        <taxon>Pseudobdellovibrionaceae</taxon>
        <taxon>Bdellovibrio</taxon>
    </lineage>
</organism>
<evidence type="ECO:0000313" key="4">
    <source>
        <dbReference type="Proteomes" id="UP000075391"/>
    </source>
</evidence>
<dbReference type="EMBL" id="LUKF01000016">
    <property type="protein sequence ID" value="KYG61859.1"/>
    <property type="molecule type" value="Genomic_DNA"/>
</dbReference>
<protein>
    <recommendedName>
        <fullName evidence="5">Cell envelope protein</fullName>
    </recommendedName>
</protein>
<dbReference type="SUPFAM" id="SSF160935">
    <property type="entry name" value="VPA0735-like"/>
    <property type="match status" value="1"/>
</dbReference>
<name>A0A150WFN7_BDEBC</name>
<gene>
    <name evidence="3" type="ORF">AZI85_06495</name>
</gene>
<reference evidence="3 4" key="1">
    <citation type="submission" date="2016-03" db="EMBL/GenBank/DDBJ databases">
        <authorList>
            <person name="Ploux O."/>
        </authorList>
    </citation>
    <scope>NUCLEOTIDE SEQUENCE [LARGE SCALE GENOMIC DNA]</scope>
    <source>
        <strain evidence="3 4">BER2</strain>
    </source>
</reference>
<evidence type="ECO:0000313" key="3">
    <source>
        <dbReference type="EMBL" id="KYG61859.1"/>
    </source>
</evidence>
<dbReference type="Gene3D" id="2.60.120.600">
    <property type="entry name" value="Domain of unknown function DUF1214, C-terminal domain"/>
    <property type="match status" value="1"/>
</dbReference>
<accession>A0A150WFN7</accession>